<dbReference type="EMBL" id="JBHSFK010000059">
    <property type="protein sequence ID" value="MFC4507648.1"/>
    <property type="molecule type" value="Genomic_DNA"/>
</dbReference>
<evidence type="ECO:0000256" key="1">
    <source>
        <dbReference type="ARBA" id="ARBA00022679"/>
    </source>
</evidence>
<name>A0ABV9B9I1_9ACTN</name>
<evidence type="ECO:0000259" key="2">
    <source>
        <dbReference type="PROSITE" id="PS50991"/>
    </source>
</evidence>
<reference evidence="4" key="1">
    <citation type="journal article" date="2019" name="Int. J. Syst. Evol. Microbiol.">
        <title>The Global Catalogue of Microorganisms (GCM) 10K type strain sequencing project: providing services to taxonomists for standard genome sequencing and annotation.</title>
        <authorList>
            <consortium name="The Broad Institute Genomics Platform"/>
            <consortium name="The Broad Institute Genome Sequencing Center for Infectious Disease"/>
            <person name="Wu L."/>
            <person name="Ma J."/>
        </authorList>
    </citation>
    <scope>NUCLEOTIDE SEQUENCE [LARGE SCALE GENOMIC DNA]</scope>
    <source>
        <strain evidence="4">CGMCC 4.7177</strain>
    </source>
</reference>
<protein>
    <submittedName>
        <fullName evidence="3">Isopropylmalate synthase</fullName>
    </submittedName>
</protein>
<dbReference type="PANTHER" id="PTHR42880:SF1">
    <property type="entry name" value="ISOPROPYLMALATE_HOMOCITRATE_CITRAMALATE SYNTHASE FAMILY PROTEIN"/>
    <property type="match status" value="1"/>
</dbReference>
<keyword evidence="4" id="KW-1185">Reference proteome</keyword>
<dbReference type="RefSeq" id="WP_381179526.1">
    <property type="nucleotide sequence ID" value="NZ_JBHSFK010000059.1"/>
</dbReference>
<gene>
    <name evidence="3" type="ORF">ACFPIH_50975</name>
</gene>
<dbReference type="Pfam" id="PF00682">
    <property type="entry name" value="HMGL-like"/>
    <property type="match status" value="1"/>
</dbReference>
<keyword evidence="1" id="KW-0808">Transferase</keyword>
<dbReference type="Gene3D" id="3.20.20.70">
    <property type="entry name" value="Aldolase class I"/>
    <property type="match status" value="1"/>
</dbReference>
<dbReference type="InterPro" id="IPR000891">
    <property type="entry name" value="PYR_CT"/>
</dbReference>
<feature type="domain" description="Pyruvate carboxyltransferase" evidence="2">
    <location>
        <begin position="5"/>
        <end position="262"/>
    </location>
</feature>
<dbReference type="SUPFAM" id="SSF51569">
    <property type="entry name" value="Aldolase"/>
    <property type="match status" value="1"/>
</dbReference>
<evidence type="ECO:0000313" key="3">
    <source>
        <dbReference type="EMBL" id="MFC4507648.1"/>
    </source>
</evidence>
<accession>A0ABV9B9I1</accession>
<dbReference type="PROSITE" id="PS50991">
    <property type="entry name" value="PYR_CT"/>
    <property type="match status" value="1"/>
</dbReference>
<dbReference type="Proteomes" id="UP001595839">
    <property type="component" value="Unassembled WGS sequence"/>
</dbReference>
<sequence length="374" mass="39837">MPIPPQISDATLRDSAHMAGVEFAPKDAAVIAGLLVRTGVALVEVGMISGPASKDEDLILATHEAIGPERSMSLVVVRDRRQVTAALDEALRLGVTHVMFSIPTSEQHAALKLGSPSAKYLHTVARAAIEAAKERGFHVTFSGEDGARTPSERLVPYVTAGFAAGADRFRLAETVAYLSPWQMEEKIAELTAIDGSEIEIHSHNMLGMAVANSLAAVRAGAAWISATVGGIGERGGNAPLAELLTSLRVVHDDTRFDLQHLTELSRVALAGAGLGEAFQSGPTTPHAFAYELPGQLSHPQAYETLPAELVGNARELRVRSRLTPALVGWALADEATDLDIDSFTSWLTARQEEHGSPLLDRDAVRKAAIEFRAV</sequence>
<dbReference type="InterPro" id="IPR013785">
    <property type="entry name" value="Aldolase_TIM"/>
</dbReference>
<evidence type="ECO:0000313" key="4">
    <source>
        <dbReference type="Proteomes" id="UP001595839"/>
    </source>
</evidence>
<dbReference type="PANTHER" id="PTHR42880">
    <property type="entry name" value="HOMOCITRATE SYNTHASE"/>
    <property type="match status" value="1"/>
</dbReference>
<proteinExistence type="predicted"/>
<organism evidence="3 4">
    <name type="scientific">Streptomyces vulcanius</name>
    <dbReference type="NCBI Taxonomy" id="1441876"/>
    <lineage>
        <taxon>Bacteria</taxon>
        <taxon>Bacillati</taxon>
        <taxon>Actinomycetota</taxon>
        <taxon>Actinomycetes</taxon>
        <taxon>Kitasatosporales</taxon>
        <taxon>Streptomycetaceae</taxon>
        <taxon>Streptomyces</taxon>
    </lineage>
</organism>
<comment type="caution">
    <text evidence="3">The sequence shown here is derived from an EMBL/GenBank/DDBJ whole genome shotgun (WGS) entry which is preliminary data.</text>
</comment>